<dbReference type="Pfam" id="PF04265">
    <property type="entry name" value="TPK_B1_binding"/>
    <property type="match status" value="1"/>
</dbReference>
<dbReference type="SUPFAM" id="SSF63862">
    <property type="entry name" value="Thiamin pyrophosphokinase, substrate-binding domain"/>
    <property type="match status" value="1"/>
</dbReference>
<organism evidence="6">
    <name type="scientific">bioreactor metagenome</name>
    <dbReference type="NCBI Taxonomy" id="1076179"/>
    <lineage>
        <taxon>unclassified sequences</taxon>
        <taxon>metagenomes</taxon>
        <taxon>ecological metagenomes</taxon>
    </lineage>
</organism>
<evidence type="ECO:0000256" key="2">
    <source>
        <dbReference type="ARBA" id="ARBA00022741"/>
    </source>
</evidence>
<dbReference type="GO" id="GO:0030975">
    <property type="term" value="F:thiamine binding"/>
    <property type="evidence" value="ECO:0007669"/>
    <property type="project" value="InterPro"/>
</dbReference>
<evidence type="ECO:0000256" key="4">
    <source>
        <dbReference type="ARBA" id="ARBA00022840"/>
    </source>
</evidence>
<evidence type="ECO:0000259" key="5">
    <source>
        <dbReference type="SMART" id="SM00983"/>
    </source>
</evidence>
<keyword evidence="3" id="KW-0418">Kinase</keyword>
<reference evidence="6" key="1">
    <citation type="submission" date="2019-08" db="EMBL/GenBank/DDBJ databases">
        <authorList>
            <person name="Kucharzyk K."/>
            <person name="Murdoch R.W."/>
            <person name="Higgins S."/>
            <person name="Loffler F."/>
        </authorList>
    </citation>
    <scope>NUCLEOTIDE SEQUENCE</scope>
</reference>
<evidence type="ECO:0000256" key="1">
    <source>
        <dbReference type="ARBA" id="ARBA00022679"/>
    </source>
</evidence>
<sequence>MGEGTAATAVTNGTLRFAAREKGVISVFCAGEAAAGVWLTGLKYPLENAVLTCDMPLGVSNEFIGGESAVTVGEGTLLALWPYTPEQSFGELI</sequence>
<keyword evidence="4" id="KW-0067">ATP-binding</keyword>
<evidence type="ECO:0000256" key="3">
    <source>
        <dbReference type="ARBA" id="ARBA00022777"/>
    </source>
</evidence>
<dbReference type="GO" id="GO:0005524">
    <property type="term" value="F:ATP binding"/>
    <property type="evidence" value="ECO:0007669"/>
    <property type="project" value="UniProtKB-KW"/>
</dbReference>
<dbReference type="GO" id="GO:0009229">
    <property type="term" value="P:thiamine diphosphate biosynthetic process"/>
    <property type="evidence" value="ECO:0007669"/>
    <property type="project" value="InterPro"/>
</dbReference>
<dbReference type="InterPro" id="IPR007373">
    <property type="entry name" value="Thiamin_PyroPKinase_B1-bd"/>
</dbReference>
<dbReference type="SMART" id="SM00983">
    <property type="entry name" value="TPK_B1_binding"/>
    <property type="match status" value="1"/>
</dbReference>
<keyword evidence="2" id="KW-0547">Nucleotide-binding</keyword>
<proteinExistence type="predicted"/>
<dbReference type="AlphaFoldDB" id="A0A645FSY8"/>
<gene>
    <name evidence="6" type="ORF">SDC9_164183</name>
</gene>
<keyword evidence="1" id="KW-0808">Transferase</keyword>
<protein>
    <recommendedName>
        <fullName evidence="5">Thiamin pyrophosphokinase thiamin-binding domain-containing protein</fullName>
    </recommendedName>
</protein>
<feature type="domain" description="Thiamin pyrophosphokinase thiamin-binding" evidence="5">
    <location>
        <begin position="13"/>
        <end position="78"/>
    </location>
</feature>
<dbReference type="InterPro" id="IPR036371">
    <property type="entry name" value="TPK_B1-bd_sf"/>
</dbReference>
<evidence type="ECO:0000313" key="6">
    <source>
        <dbReference type="EMBL" id="MPN16836.1"/>
    </source>
</evidence>
<name>A0A645FSY8_9ZZZZ</name>
<accession>A0A645FSY8</accession>
<dbReference type="GO" id="GO:0016301">
    <property type="term" value="F:kinase activity"/>
    <property type="evidence" value="ECO:0007669"/>
    <property type="project" value="UniProtKB-KW"/>
</dbReference>
<dbReference type="Gene3D" id="3.40.50.10240">
    <property type="entry name" value="Thiamin pyrophosphokinase, catalytic domain"/>
    <property type="match status" value="1"/>
</dbReference>
<dbReference type="GO" id="GO:0004788">
    <property type="term" value="F:thiamine diphosphokinase activity"/>
    <property type="evidence" value="ECO:0007669"/>
    <property type="project" value="InterPro"/>
</dbReference>
<dbReference type="EMBL" id="VSSQ01063837">
    <property type="protein sequence ID" value="MPN16836.1"/>
    <property type="molecule type" value="Genomic_DNA"/>
</dbReference>
<dbReference type="InterPro" id="IPR036759">
    <property type="entry name" value="TPK_catalytic_sf"/>
</dbReference>
<comment type="caution">
    <text evidence="6">The sequence shown here is derived from an EMBL/GenBank/DDBJ whole genome shotgun (WGS) entry which is preliminary data.</text>
</comment>